<evidence type="ECO:0008006" key="6">
    <source>
        <dbReference type="Google" id="ProtNLM"/>
    </source>
</evidence>
<keyword evidence="2 3" id="KW-0040">ANK repeat</keyword>
<name>A0ABR1SRW9_9PEZI</name>
<feature type="repeat" description="ANK" evidence="3">
    <location>
        <begin position="129"/>
        <end position="161"/>
    </location>
</feature>
<gene>
    <name evidence="4" type="ORF">PG991_001728</name>
</gene>
<proteinExistence type="predicted"/>
<dbReference type="PROSITE" id="PS50088">
    <property type="entry name" value="ANK_REPEAT"/>
    <property type="match status" value="2"/>
</dbReference>
<dbReference type="SUPFAM" id="SSF48403">
    <property type="entry name" value="Ankyrin repeat"/>
    <property type="match status" value="1"/>
</dbReference>
<dbReference type="SMART" id="SM00248">
    <property type="entry name" value="ANK"/>
    <property type="match status" value="7"/>
</dbReference>
<comment type="caution">
    <text evidence="4">The sequence shown here is derived from an EMBL/GenBank/DDBJ whole genome shotgun (WGS) entry which is preliminary data.</text>
</comment>
<evidence type="ECO:0000256" key="2">
    <source>
        <dbReference type="ARBA" id="ARBA00023043"/>
    </source>
</evidence>
<dbReference type="PANTHER" id="PTHR24198:SF165">
    <property type="entry name" value="ANKYRIN REPEAT-CONTAINING PROTEIN-RELATED"/>
    <property type="match status" value="1"/>
</dbReference>
<keyword evidence="5" id="KW-1185">Reference proteome</keyword>
<reference evidence="4 5" key="1">
    <citation type="submission" date="2023-01" db="EMBL/GenBank/DDBJ databases">
        <title>Analysis of 21 Apiospora genomes using comparative genomics revels a genus with tremendous synthesis potential of carbohydrate active enzymes and secondary metabolites.</title>
        <authorList>
            <person name="Sorensen T."/>
        </authorList>
    </citation>
    <scope>NUCLEOTIDE SEQUENCE [LARGE SCALE GENOMIC DNA]</scope>
    <source>
        <strain evidence="4 5">CBS 20057</strain>
    </source>
</reference>
<dbReference type="Gene3D" id="1.25.40.20">
    <property type="entry name" value="Ankyrin repeat-containing domain"/>
    <property type="match status" value="2"/>
</dbReference>
<keyword evidence="1" id="KW-0677">Repeat</keyword>
<dbReference type="Proteomes" id="UP001396898">
    <property type="component" value="Unassembled WGS sequence"/>
</dbReference>
<dbReference type="InterPro" id="IPR002110">
    <property type="entry name" value="Ankyrin_rpt"/>
</dbReference>
<organism evidence="4 5">
    <name type="scientific">Apiospora marii</name>
    <dbReference type="NCBI Taxonomy" id="335849"/>
    <lineage>
        <taxon>Eukaryota</taxon>
        <taxon>Fungi</taxon>
        <taxon>Dikarya</taxon>
        <taxon>Ascomycota</taxon>
        <taxon>Pezizomycotina</taxon>
        <taxon>Sordariomycetes</taxon>
        <taxon>Xylariomycetidae</taxon>
        <taxon>Amphisphaeriales</taxon>
        <taxon>Apiosporaceae</taxon>
        <taxon>Apiospora</taxon>
    </lineage>
</organism>
<evidence type="ECO:0000313" key="5">
    <source>
        <dbReference type="Proteomes" id="UP001396898"/>
    </source>
</evidence>
<dbReference type="Pfam" id="PF12796">
    <property type="entry name" value="Ank_2"/>
    <property type="match status" value="1"/>
</dbReference>
<evidence type="ECO:0000313" key="4">
    <source>
        <dbReference type="EMBL" id="KAK8036591.1"/>
    </source>
</evidence>
<dbReference type="PANTHER" id="PTHR24198">
    <property type="entry name" value="ANKYRIN REPEAT AND PROTEIN KINASE DOMAIN-CONTAINING PROTEIN"/>
    <property type="match status" value="1"/>
</dbReference>
<dbReference type="PROSITE" id="PS50297">
    <property type="entry name" value="ANK_REP_REGION"/>
    <property type="match status" value="2"/>
</dbReference>
<dbReference type="EMBL" id="JAQQWI010000004">
    <property type="protein sequence ID" value="KAK8036591.1"/>
    <property type="molecule type" value="Genomic_DNA"/>
</dbReference>
<evidence type="ECO:0000256" key="3">
    <source>
        <dbReference type="PROSITE-ProRule" id="PRU00023"/>
    </source>
</evidence>
<sequence>MKNYPELCMSIVCIPRADESRIIFSLSQAKNAGASFHLWEELYISNPGPAFRGRIPTDKEVGCNLIGHATSYGYKDVISFLHREGISVNAVADTECRTLPPLFVALAQGQGELATHLLELGALPAPYTRARTALHIAAAMALPKIVRHLAQKSIDVDVEDENGDTPLVYAVASRHATKEIVALLASLGADVNQMTLFKGKNISLLGLACALRQWYLACQLLDCKADSNSRSGIYEGQSLPLELACRAQELGEPREALLARRELIAKLLHHGANPFVQTGHGCSKKPLLAWLIENGHEWEAKCLIHCTRINTEQVDALGQSAIGYALSMQYGSPALAKLLLERGAQPSNILIEDIRRVAQRVRKSNKRKILQEHPKLQDICGLLLDHYTSRSSEGLYPGLIQCLGRAIKILSRARLTRKSCIP</sequence>
<feature type="repeat" description="ANK" evidence="3">
    <location>
        <begin position="162"/>
        <end position="196"/>
    </location>
</feature>
<accession>A0ABR1SRW9</accession>
<protein>
    <recommendedName>
        <fullName evidence="6">Ankyrin</fullName>
    </recommendedName>
</protein>
<dbReference type="InterPro" id="IPR036770">
    <property type="entry name" value="Ankyrin_rpt-contain_sf"/>
</dbReference>
<evidence type="ECO:0000256" key="1">
    <source>
        <dbReference type="ARBA" id="ARBA00022737"/>
    </source>
</evidence>